<protein>
    <submittedName>
        <fullName evidence="2">Nucleotidyltransferase domain-containing protein</fullName>
    </submittedName>
</protein>
<dbReference type="PANTHER" id="PTHR43852">
    <property type="entry name" value="NUCLEOTIDYLTRANSFERASE"/>
    <property type="match status" value="1"/>
</dbReference>
<reference evidence="2" key="2">
    <citation type="submission" date="2021-09" db="EMBL/GenBank/DDBJ databases">
        <authorList>
            <person name="Gilroy R."/>
        </authorList>
    </citation>
    <scope>NUCLEOTIDE SEQUENCE</scope>
    <source>
        <strain evidence="2">ChiSjej5B23-16112</strain>
    </source>
</reference>
<dbReference type="SUPFAM" id="SSF81301">
    <property type="entry name" value="Nucleotidyltransferase"/>
    <property type="match status" value="1"/>
</dbReference>
<evidence type="ECO:0000313" key="2">
    <source>
        <dbReference type="EMBL" id="HJF95209.1"/>
    </source>
</evidence>
<name>A0A921I1R1_9FIRM</name>
<dbReference type="InterPro" id="IPR041633">
    <property type="entry name" value="Polbeta"/>
</dbReference>
<proteinExistence type="predicted"/>
<dbReference type="CDD" id="cd05403">
    <property type="entry name" value="NT_KNTase_like"/>
    <property type="match status" value="1"/>
</dbReference>
<gene>
    <name evidence="2" type="ORF">K8V82_10550</name>
</gene>
<dbReference type="Proteomes" id="UP000769156">
    <property type="component" value="Unassembled WGS sequence"/>
</dbReference>
<organism evidence="2 3">
    <name type="scientific">Lachnoclostridium phocaeense</name>
    <dbReference type="NCBI Taxonomy" id="1871021"/>
    <lineage>
        <taxon>Bacteria</taxon>
        <taxon>Bacillati</taxon>
        <taxon>Bacillota</taxon>
        <taxon>Clostridia</taxon>
        <taxon>Lachnospirales</taxon>
        <taxon>Lachnospiraceae</taxon>
    </lineage>
</organism>
<dbReference type="Pfam" id="PF18765">
    <property type="entry name" value="Polbeta"/>
    <property type="match status" value="1"/>
</dbReference>
<feature type="domain" description="Polymerase beta nucleotidyltransferase" evidence="1">
    <location>
        <begin position="16"/>
        <end position="98"/>
    </location>
</feature>
<dbReference type="PANTHER" id="PTHR43852:SF2">
    <property type="entry name" value="PROTEIN ADENYLYLTRANSFERASE MNTA"/>
    <property type="match status" value="1"/>
</dbReference>
<dbReference type="InterPro" id="IPR052930">
    <property type="entry name" value="TA_antitoxin_MntA"/>
</dbReference>
<sequence>MADAEHTGIKEAVMDEIRELARRYSVRRVVLFGSRARGDYWRGSDIDLAAEGGKIPEFALDVQDTTSTLLEFDIVDLSELPEGEFLDTIRREGIVIYEEV</sequence>
<dbReference type="EMBL" id="DYVY01000177">
    <property type="protein sequence ID" value="HJF95209.1"/>
    <property type="molecule type" value="Genomic_DNA"/>
</dbReference>
<accession>A0A921I1R1</accession>
<dbReference type="Gene3D" id="3.30.460.10">
    <property type="entry name" value="Beta Polymerase, domain 2"/>
    <property type="match status" value="1"/>
</dbReference>
<evidence type="ECO:0000259" key="1">
    <source>
        <dbReference type="Pfam" id="PF18765"/>
    </source>
</evidence>
<reference evidence="2" key="1">
    <citation type="journal article" date="2021" name="PeerJ">
        <title>Extensive microbial diversity within the chicken gut microbiome revealed by metagenomics and culture.</title>
        <authorList>
            <person name="Gilroy R."/>
            <person name="Ravi A."/>
            <person name="Getino M."/>
            <person name="Pursley I."/>
            <person name="Horton D.L."/>
            <person name="Alikhan N.F."/>
            <person name="Baker D."/>
            <person name="Gharbi K."/>
            <person name="Hall N."/>
            <person name="Watson M."/>
            <person name="Adriaenssens E.M."/>
            <person name="Foster-Nyarko E."/>
            <person name="Jarju S."/>
            <person name="Secka A."/>
            <person name="Antonio M."/>
            <person name="Oren A."/>
            <person name="Chaudhuri R.R."/>
            <person name="La Ragione R."/>
            <person name="Hildebrand F."/>
            <person name="Pallen M.J."/>
        </authorList>
    </citation>
    <scope>NUCLEOTIDE SEQUENCE</scope>
    <source>
        <strain evidence="2">ChiSjej5B23-16112</strain>
    </source>
</reference>
<dbReference type="InterPro" id="IPR043519">
    <property type="entry name" value="NT_sf"/>
</dbReference>
<evidence type="ECO:0000313" key="3">
    <source>
        <dbReference type="Proteomes" id="UP000769156"/>
    </source>
</evidence>
<comment type="caution">
    <text evidence="2">The sequence shown here is derived from an EMBL/GenBank/DDBJ whole genome shotgun (WGS) entry which is preliminary data.</text>
</comment>
<dbReference type="AlphaFoldDB" id="A0A921I1R1"/>